<dbReference type="Gene3D" id="3.40.50.1460">
    <property type="match status" value="1"/>
</dbReference>
<dbReference type="InterPro" id="IPR050452">
    <property type="entry name" value="Metacaspase"/>
</dbReference>
<dbReference type="EMBL" id="JAACJJ010000002">
    <property type="protein sequence ID" value="KAF5329760.1"/>
    <property type="molecule type" value="Genomic_DNA"/>
</dbReference>
<dbReference type="GO" id="GO:0005737">
    <property type="term" value="C:cytoplasm"/>
    <property type="evidence" value="ECO:0007669"/>
    <property type="project" value="TreeGrafter"/>
</dbReference>
<evidence type="ECO:0000259" key="3">
    <source>
        <dbReference type="Pfam" id="PF00656"/>
    </source>
</evidence>
<name>A0A8H5BUP2_9AGAR</name>
<dbReference type="InterPro" id="IPR011600">
    <property type="entry name" value="Pept_C14_caspase"/>
</dbReference>
<comment type="similarity">
    <text evidence="1">Belongs to the peptidase C14B family.</text>
</comment>
<dbReference type="Proteomes" id="UP000567179">
    <property type="component" value="Unassembled WGS sequence"/>
</dbReference>
<keyword evidence="5" id="KW-1185">Reference proteome</keyword>
<accession>A0A8H5BUP2</accession>
<evidence type="ECO:0000256" key="2">
    <source>
        <dbReference type="SAM" id="MobiDB-lite"/>
    </source>
</evidence>
<dbReference type="GO" id="GO:0006508">
    <property type="term" value="P:proteolysis"/>
    <property type="evidence" value="ECO:0007669"/>
    <property type="project" value="InterPro"/>
</dbReference>
<feature type="domain" description="Peptidase C14 caspase" evidence="3">
    <location>
        <begin position="42"/>
        <end position="337"/>
    </location>
</feature>
<evidence type="ECO:0000256" key="1">
    <source>
        <dbReference type="ARBA" id="ARBA00009005"/>
    </source>
</evidence>
<proteinExistence type="inferred from homology"/>
<dbReference type="OrthoDB" id="3223806at2759"/>
<dbReference type="GO" id="GO:0004197">
    <property type="term" value="F:cysteine-type endopeptidase activity"/>
    <property type="evidence" value="ECO:0007669"/>
    <property type="project" value="InterPro"/>
</dbReference>
<sequence>MRPSILPATVRRVTFRGVARAISHFSLFLSGRRNPYLKGPRRKKALIIGINYTKARGRKGKLFMSKADALEAKRILLDVFKFEEGNIVLLVDDQDGEDLPTYERILKALKTFVNKDDTNVDYVFIYSGHASQSDAKGIARRGEVDGRSEFIMPFDSWSEWDSAIHHKVIYDHELRSHLVDRLGKGSKLLAIIDACHSATLLNLKHDKCHRGGRCTSFVRRLGRRVLCDPFQMSLVRTADEPDQFSNGFTRLLRKIPYRIRFAPSEKDFCTGFCHTEHKVSKYPRVVCISGCKDSEETVEHDAGPSMLLSLLQLLENNHQPTFRQVMDQTRANVKEIRYGRVNPAAASQGEHATVKNDRAGRNRKFSKFKPWNPEMSAEQPVDMNQKLIVG</sequence>
<dbReference type="PANTHER" id="PTHR48104">
    <property type="entry name" value="METACASPASE-4"/>
    <property type="match status" value="1"/>
</dbReference>
<dbReference type="PANTHER" id="PTHR48104:SF30">
    <property type="entry name" value="METACASPASE-1"/>
    <property type="match status" value="1"/>
</dbReference>
<protein>
    <recommendedName>
        <fullName evidence="3">Peptidase C14 caspase domain-containing protein</fullName>
    </recommendedName>
</protein>
<dbReference type="AlphaFoldDB" id="A0A8H5BUP2"/>
<gene>
    <name evidence="4" type="ORF">D9619_009288</name>
</gene>
<evidence type="ECO:0000313" key="5">
    <source>
        <dbReference type="Proteomes" id="UP000567179"/>
    </source>
</evidence>
<reference evidence="4 5" key="1">
    <citation type="journal article" date="2020" name="ISME J.">
        <title>Uncovering the hidden diversity of litter-decomposition mechanisms in mushroom-forming fungi.</title>
        <authorList>
            <person name="Floudas D."/>
            <person name="Bentzer J."/>
            <person name="Ahren D."/>
            <person name="Johansson T."/>
            <person name="Persson P."/>
            <person name="Tunlid A."/>
        </authorList>
    </citation>
    <scope>NUCLEOTIDE SEQUENCE [LARGE SCALE GENOMIC DNA]</scope>
    <source>
        <strain evidence="4 5">CBS 101986</strain>
    </source>
</reference>
<feature type="region of interest" description="Disordered" evidence="2">
    <location>
        <begin position="344"/>
        <end position="390"/>
    </location>
</feature>
<dbReference type="Pfam" id="PF00656">
    <property type="entry name" value="Peptidase_C14"/>
    <property type="match status" value="1"/>
</dbReference>
<evidence type="ECO:0000313" key="4">
    <source>
        <dbReference type="EMBL" id="KAF5329760.1"/>
    </source>
</evidence>
<organism evidence="4 5">
    <name type="scientific">Psilocybe cf. subviscida</name>
    <dbReference type="NCBI Taxonomy" id="2480587"/>
    <lineage>
        <taxon>Eukaryota</taxon>
        <taxon>Fungi</taxon>
        <taxon>Dikarya</taxon>
        <taxon>Basidiomycota</taxon>
        <taxon>Agaricomycotina</taxon>
        <taxon>Agaricomycetes</taxon>
        <taxon>Agaricomycetidae</taxon>
        <taxon>Agaricales</taxon>
        <taxon>Agaricineae</taxon>
        <taxon>Strophariaceae</taxon>
        <taxon>Psilocybe</taxon>
    </lineage>
</organism>
<comment type="caution">
    <text evidence="4">The sequence shown here is derived from an EMBL/GenBank/DDBJ whole genome shotgun (WGS) entry which is preliminary data.</text>
</comment>